<reference evidence="1" key="1">
    <citation type="journal article" date="2019" name="Sci. Rep.">
        <title>Draft genome of Tanacetum cinerariifolium, the natural source of mosquito coil.</title>
        <authorList>
            <person name="Yamashiro T."/>
            <person name="Shiraishi A."/>
            <person name="Satake H."/>
            <person name="Nakayama K."/>
        </authorList>
    </citation>
    <scope>NUCLEOTIDE SEQUENCE</scope>
</reference>
<comment type="caution">
    <text evidence="1">The sequence shown here is derived from an EMBL/GenBank/DDBJ whole genome shotgun (WGS) entry which is preliminary data.</text>
</comment>
<dbReference type="EMBL" id="BKCJ011307317">
    <property type="protein sequence ID" value="GFD18415.1"/>
    <property type="molecule type" value="Genomic_DNA"/>
</dbReference>
<organism evidence="1">
    <name type="scientific">Tanacetum cinerariifolium</name>
    <name type="common">Dalmatian daisy</name>
    <name type="synonym">Chrysanthemum cinerariifolium</name>
    <dbReference type="NCBI Taxonomy" id="118510"/>
    <lineage>
        <taxon>Eukaryota</taxon>
        <taxon>Viridiplantae</taxon>
        <taxon>Streptophyta</taxon>
        <taxon>Embryophyta</taxon>
        <taxon>Tracheophyta</taxon>
        <taxon>Spermatophyta</taxon>
        <taxon>Magnoliopsida</taxon>
        <taxon>eudicotyledons</taxon>
        <taxon>Gunneridae</taxon>
        <taxon>Pentapetalae</taxon>
        <taxon>asterids</taxon>
        <taxon>campanulids</taxon>
        <taxon>Asterales</taxon>
        <taxon>Asteraceae</taxon>
        <taxon>Asteroideae</taxon>
        <taxon>Anthemideae</taxon>
        <taxon>Anthemidinae</taxon>
        <taxon>Tanacetum</taxon>
    </lineage>
</organism>
<accession>A0A699U596</accession>
<proteinExistence type="predicted"/>
<evidence type="ECO:0000313" key="1">
    <source>
        <dbReference type="EMBL" id="GFD18415.1"/>
    </source>
</evidence>
<name>A0A699U596_TANCI</name>
<gene>
    <name evidence="1" type="ORF">Tci_890384</name>
</gene>
<dbReference type="AlphaFoldDB" id="A0A699U596"/>
<sequence>LVQNDALQHTLERAGAELRVEALLAEVVEHLVGGFEADAGFLQALLDLLELDIDNLADFFALKGLEHHDFVDAV</sequence>
<protein>
    <submittedName>
        <fullName evidence="1">Uncharacterized protein</fullName>
    </submittedName>
</protein>
<feature type="non-terminal residue" evidence="1">
    <location>
        <position position="1"/>
    </location>
</feature>